<proteinExistence type="predicted"/>
<dbReference type="RefSeq" id="WP_341399069.1">
    <property type="nucleotide sequence ID" value="NZ_JBBUTI010000006.1"/>
</dbReference>
<dbReference type="Gene3D" id="3.10.450.610">
    <property type="match status" value="1"/>
</dbReference>
<evidence type="ECO:0000313" key="2">
    <source>
        <dbReference type="Proteomes" id="UP001379945"/>
    </source>
</evidence>
<reference evidence="1 2" key="1">
    <citation type="submission" date="2024-04" db="EMBL/GenBank/DDBJ databases">
        <title>Novel species of the genus Ideonella isolated from streams.</title>
        <authorList>
            <person name="Lu H."/>
        </authorList>
    </citation>
    <scope>NUCLEOTIDE SEQUENCE [LARGE SCALE GENOMIC DNA]</scope>
    <source>
        <strain evidence="1 2">LYT19W</strain>
    </source>
</reference>
<accession>A0ABU9C837</accession>
<evidence type="ECO:0000313" key="1">
    <source>
        <dbReference type="EMBL" id="MEK8046772.1"/>
    </source>
</evidence>
<protein>
    <submittedName>
        <fullName evidence="1">Uncharacterized protein</fullName>
    </submittedName>
</protein>
<organism evidence="1 2">
    <name type="scientific">Ideonella margarita</name>
    <dbReference type="NCBI Taxonomy" id="2984191"/>
    <lineage>
        <taxon>Bacteria</taxon>
        <taxon>Pseudomonadati</taxon>
        <taxon>Pseudomonadota</taxon>
        <taxon>Betaproteobacteria</taxon>
        <taxon>Burkholderiales</taxon>
        <taxon>Sphaerotilaceae</taxon>
        <taxon>Ideonella</taxon>
    </lineage>
</organism>
<sequence>MHLGTRITTFGDRSHPSTGQTIWGECSGHTDAGLAWDWVQIDQGVLAMADPMCVVTNLRLVSDQGEVLTPRESALHFSRLVRALPWQDAVWQALKRA</sequence>
<comment type="caution">
    <text evidence="1">The sequence shown here is derived from an EMBL/GenBank/DDBJ whole genome shotgun (WGS) entry which is preliminary data.</text>
</comment>
<keyword evidence="2" id="KW-1185">Reference proteome</keyword>
<gene>
    <name evidence="1" type="ORF">AACH00_10465</name>
</gene>
<name>A0ABU9C837_9BURK</name>
<dbReference type="Proteomes" id="UP001379945">
    <property type="component" value="Unassembled WGS sequence"/>
</dbReference>
<dbReference type="EMBL" id="JBBUTI010000006">
    <property type="protein sequence ID" value="MEK8046772.1"/>
    <property type="molecule type" value="Genomic_DNA"/>
</dbReference>